<evidence type="ECO:0000313" key="9">
    <source>
        <dbReference type="EMBL" id="APX24957.1"/>
    </source>
</evidence>
<evidence type="ECO:0000256" key="7">
    <source>
        <dbReference type="RuleBase" id="RU369079"/>
    </source>
</evidence>
<evidence type="ECO:0000256" key="3">
    <source>
        <dbReference type="ARBA" id="ARBA00022475"/>
    </source>
</evidence>
<keyword evidence="10" id="KW-1185">Reference proteome</keyword>
<dbReference type="EMBL" id="CP014796">
    <property type="protein sequence ID" value="APX24957.1"/>
    <property type="molecule type" value="Genomic_DNA"/>
</dbReference>
<comment type="subcellular location">
    <subcellularLocation>
        <location evidence="7">Cell inner membrane</location>
        <topology evidence="7">Multi-pass membrane protein</topology>
    </subcellularLocation>
    <subcellularLocation>
        <location evidence="1">Cell membrane</location>
        <topology evidence="1">Multi-pass membrane protein</topology>
    </subcellularLocation>
</comment>
<dbReference type="Pfam" id="PF04290">
    <property type="entry name" value="DctQ"/>
    <property type="match status" value="1"/>
</dbReference>
<evidence type="ECO:0000256" key="4">
    <source>
        <dbReference type="ARBA" id="ARBA00022692"/>
    </source>
</evidence>
<evidence type="ECO:0000256" key="1">
    <source>
        <dbReference type="ARBA" id="ARBA00004651"/>
    </source>
</evidence>
<evidence type="ECO:0000256" key="5">
    <source>
        <dbReference type="ARBA" id="ARBA00022989"/>
    </source>
</evidence>
<keyword evidence="4 7" id="KW-0812">Transmembrane</keyword>
<evidence type="ECO:0000256" key="6">
    <source>
        <dbReference type="ARBA" id="ARBA00023136"/>
    </source>
</evidence>
<comment type="similarity">
    <text evidence="7">Belongs to the TRAP transporter small permease family.</text>
</comment>
<feature type="transmembrane region" description="Helical" evidence="7">
    <location>
        <begin position="136"/>
        <end position="157"/>
    </location>
</feature>
<dbReference type="STRING" id="1229727.Ga0080559_TMP4161"/>
<comment type="function">
    <text evidence="7">Part of the tripartite ATP-independent periplasmic (TRAP) transport system.</text>
</comment>
<protein>
    <recommendedName>
        <fullName evidence="7">TRAP transporter small permease protein</fullName>
    </recommendedName>
</protein>
<dbReference type="InterPro" id="IPR055348">
    <property type="entry name" value="DctQ"/>
</dbReference>
<keyword evidence="5 7" id="KW-1133">Transmembrane helix</keyword>
<proteinExistence type="inferred from homology"/>
<dbReference type="RefSeq" id="WP_076624659.1">
    <property type="nucleotide sequence ID" value="NZ_BMEW01000001.1"/>
</dbReference>
<dbReference type="KEGG" id="tpro:Ga0080559_TMP4161"/>
<dbReference type="Proteomes" id="UP000186559">
    <property type="component" value="Chromosome"/>
</dbReference>
<dbReference type="AlphaFoldDB" id="A0A1U7D9U5"/>
<evidence type="ECO:0000313" key="10">
    <source>
        <dbReference type="Proteomes" id="UP000186559"/>
    </source>
</evidence>
<name>A0A1U7D9U5_9RHOB</name>
<keyword evidence="7" id="KW-0997">Cell inner membrane</keyword>
<keyword evidence="3" id="KW-1003">Cell membrane</keyword>
<feature type="transmembrane region" description="Helical" evidence="7">
    <location>
        <begin position="40"/>
        <end position="65"/>
    </location>
</feature>
<keyword evidence="6 7" id="KW-0472">Membrane</keyword>
<reference evidence="9 10" key="1">
    <citation type="submission" date="2016-03" db="EMBL/GenBank/DDBJ databases">
        <title>Deep-sea bacteria in the southern Pacific.</title>
        <authorList>
            <person name="Tang K."/>
        </authorList>
    </citation>
    <scope>NUCLEOTIDE SEQUENCE [LARGE SCALE GENOMIC DNA]</scope>
    <source>
        <strain evidence="9 10">JLT2016</strain>
    </source>
</reference>
<evidence type="ECO:0000256" key="2">
    <source>
        <dbReference type="ARBA" id="ARBA00022448"/>
    </source>
</evidence>
<keyword evidence="2 7" id="KW-0813">Transport</keyword>
<sequence length="177" mass="19637">MEDDDGHGKLHLLHILFGLPLLLMMAHVCLDVLLRQVFGIILPGTLEIVSFHYMVIAVFLPLALVELWRKSVAVDIVYLMLPRRAQLVLIALVLATTAAVYLGLAWRTWGDAMGAMRRGDFLMGGRLEVPTWQSRFALPLGFGSAGLVALWQLWGVLSGRDRDSWTQQGANTSAEVE</sequence>
<comment type="subunit">
    <text evidence="7">The complex comprises the extracytoplasmic solute receptor protein and the two transmembrane proteins.</text>
</comment>
<dbReference type="GO" id="GO:0022857">
    <property type="term" value="F:transmembrane transporter activity"/>
    <property type="evidence" value="ECO:0007669"/>
    <property type="project" value="UniProtKB-UniRule"/>
</dbReference>
<evidence type="ECO:0000259" key="8">
    <source>
        <dbReference type="Pfam" id="PF04290"/>
    </source>
</evidence>
<accession>A0A1U7D9U5</accession>
<feature type="domain" description="Tripartite ATP-independent periplasmic transporters DctQ component" evidence="8">
    <location>
        <begin position="24"/>
        <end position="157"/>
    </location>
</feature>
<gene>
    <name evidence="9" type="ORF">Ga0080559_TMP4161</name>
</gene>
<dbReference type="GO" id="GO:0005886">
    <property type="term" value="C:plasma membrane"/>
    <property type="evidence" value="ECO:0007669"/>
    <property type="project" value="UniProtKB-SubCell"/>
</dbReference>
<feature type="transmembrane region" description="Helical" evidence="7">
    <location>
        <begin position="86"/>
        <end position="106"/>
    </location>
</feature>
<feature type="transmembrane region" description="Helical" evidence="7">
    <location>
        <begin position="12"/>
        <end position="34"/>
    </location>
</feature>
<organism evidence="9 10">
    <name type="scientific">Salipiger profundus</name>
    <dbReference type="NCBI Taxonomy" id="1229727"/>
    <lineage>
        <taxon>Bacteria</taxon>
        <taxon>Pseudomonadati</taxon>
        <taxon>Pseudomonadota</taxon>
        <taxon>Alphaproteobacteria</taxon>
        <taxon>Rhodobacterales</taxon>
        <taxon>Roseobacteraceae</taxon>
        <taxon>Salipiger</taxon>
    </lineage>
</organism>
<dbReference type="OrthoDB" id="4250245at2"/>